<reference evidence="2 3" key="1">
    <citation type="submission" date="2023-10" db="EMBL/GenBank/DDBJ databases">
        <title>The complete genome sequence of Methanoculleus palmolei DSM 4273.</title>
        <authorList>
            <person name="Lai S.-J."/>
            <person name="You Y.-T."/>
            <person name="Chen S.-C."/>
        </authorList>
    </citation>
    <scope>NUCLEOTIDE SEQUENCE [LARGE SCALE GENOMIC DNA]</scope>
    <source>
        <strain evidence="2 3">DSM 4273</strain>
    </source>
</reference>
<dbReference type="EMBL" id="CP137641">
    <property type="protein sequence ID" value="WOX54833.1"/>
    <property type="molecule type" value="Genomic_DNA"/>
</dbReference>
<feature type="transmembrane region" description="Helical" evidence="1">
    <location>
        <begin position="14"/>
        <end position="42"/>
    </location>
</feature>
<accession>A0ABD8A5F9</accession>
<keyword evidence="1" id="KW-1133">Transmembrane helix</keyword>
<name>A0ABD8A5F9_9EURY</name>
<evidence type="ECO:0000313" key="2">
    <source>
        <dbReference type="EMBL" id="WOX54833.1"/>
    </source>
</evidence>
<feature type="transmembrane region" description="Helical" evidence="1">
    <location>
        <begin position="90"/>
        <end position="114"/>
    </location>
</feature>
<keyword evidence="1" id="KW-0472">Membrane</keyword>
<feature type="transmembrane region" description="Helical" evidence="1">
    <location>
        <begin position="54"/>
        <end position="84"/>
    </location>
</feature>
<dbReference type="InterPro" id="IPR040493">
    <property type="entry name" value="DUF5518"/>
</dbReference>
<gene>
    <name evidence="2" type="ORF">R6Y95_04995</name>
</gene>
<keyword evidence="3" id="KW-1185">Reference proteome</keyword>
<keyword evidence="1" id="KW-0812">Transmembrane</keyword>
<evidence type="ECO:0000313" key="3">
    <source>
        <dbReference type="Proteomes" id="UP001626603"/>
    </source>
</evidence>
<dbReference type="Pfam" id="PF17647">
    <property type="entry name" value="DUF5518"/>
    <property type="match status" value="1"/>
</dbReference>
<proteinExistence type="predicted"/>
<dbReference type="AlphaFoldDB" id="A0ABD8A5F9"/>
<protein>
    <submittedName>
        <fullName evidence="2">DUF5518 domain-containing protein</fullName>
    </submittedName>
</protein>
<organism evidence="2 3">
    <name type="scientific">Methanoculleus palmolei</name>
    <dbReference type="NCBI Taxonomy" id="72612"/>
    <lineage>
        <taxon>Archaea</taxon>
        <taxon>Methanobacteriati</taxon>
        <taxon>Methanobacteriota</taxon>
        <taxon>Stenosarchaea group</taxon>
        <taxon>Methanomicrobia</taxon>
        <taxon>Methanomicrobiales</taxon>
        <taxon>Methanomicrobiaceae</taxon>
        <taxon>Methanoculleus</taxon>
    </lineage>
</organism>
<sequence>MKEGMANNFWTGVIIGWLVGLILGFLLPVIGPLVGGFVAGWISGRGIGNGAKAGLFAGILGAIIIAVLLLVGGTVILGAFGFIAGLGTSIVLIVVAFIYQGILSLIGGAIAGAIRR</sequence>
<evidence type="ECO:0000256" key="1">
    <source>
        <dbReference type="SAM" id="Phobius"/>
    </source>
</evidence>
<dbReference type="Proteomes" id="UP001626603">
    <property type="component" value="Chromosome"/>
</dbReference>